<evidence type="ECO:0000313" key="1">
    <source>
        <dbReference type="EMBL" id="KAK5853516.1"/>
    </source>
</evidence>
<reference evidence="1 2" key="2">
    <citation type="journal article" date="2023" name="Mol. Biol. Evol.">
        <title>Genomics of Secondarily Temperate Adaptation in the Only Non-Antarctic Icefish.</title>
        <authorList>
            <person name="Rivera-Colon A.G."/>
            <person name="Rayamajhi N."/>
            <person name="Minhas B.F."/>
            <person name="Madrigal G."/>
            <person name="Bilyk K.T."/>
            <person name="Yoon V."/>
            <person name="Hune M."/>
            <person name="Gregory S."/>
            <person name="Cheng C.H.C."/>
            <person name="Catchen J.M."/>
        </authorList>
    </citation>
    <scope>NUCLEOTIDE SEQUENCE [LARGE SCALE GENOMIC DNA]</scope>
    <source>
        <strain evidence="1">JMC-PN-2008</strain>
    </source>
</reference>
<evidence type="ECO:0000313" key="2">
    <source>
        <dbReference type="Proteomes" id="UP001346869"/>
    </source>
</evidence>
<sequence>MYHIQLRDRAVPKHWQRSFLNGAADPTAAILLVDCRPGLWSGVKRSQCVLLSATLQNQYSTGGAMCTVPDVYSQFNCSRSREHRLEEIQRHLKF</sequence>
<accession>A0AAN7WWS5</accession>
<dbReference type="EMBL" id="JAUZQC010000019">
    <property type="protein sequence ID" value="KAK5853516.1"/>
    <property type="molecule type" value="Genomic_DNA"/>
</dbReference>
<comment type="caution">
    <text evidence="1">The sequence shown here is derived from an EMBL/GenBank/DDBJ whole genome shotgun (WGS) entry which is preliminary data.</text>
</comment>
<reference evidence="1 2" key="1">
    <citation type="journal article" date="2023" name="Genes (Basel)">
        <title>Chromosome-Level Genome Assembly and Circadian Gene Repertoire of the Patagonia Blennie Eleginops maclovinus-The Closest Ancestral Proxy of Antarctic Cryonotothenioids.</title>
        <authorList>
            <person name="Cheng C.C."/>
            <person name="Rivera-Colon A.G."/>
            <person name="Minhas B.F."/>
            <person name="Wilson L."/>
            <person name="Rayamajhi N."/>
            <person name="Vargas-Chacoff L."/>
            <person name="Catchen J.M."/>
        </authorList>
    </citation>
    <scope>NUCLEOTIDE SEQUENCE [LARGE SCALE GENOMIC DNA]</scope>
    <source>
        <strain evidence="1">JMC-PN-2008</strain>
    </source>
</reference>
<organism evidence="1 2">
    <name type="scientific">Eleginops maclovinus</name>
    <name type="common">Patagonian blennie</name>
    <name type="synonym">Eleginus maclovinus</name>
    <dbReference type="NCBI Taxonomy" id="56733"/>
    <lineage>
        <taxon>Eukaryota</taxon>
        <taxon>Metazoa</taxon>
        <taxon>Chordata</taxon>
        <taxon>Craniata</taxon>
        <taxon>Vertebrata</taxon>
        <taxon>Euteleostomi</taxon>
        <taxon>Actinopterygii</taxon>
        <taxon>Neopterygii</taxon>
        <taxon>Teleostei</taxon>
        <taxon>Neoteleostei</taxon>
        <taxon>Acanthomorphata</taxon>
        <taxon>Eupercaria</taxon>
        <taxon>Perciformes</taxon>
        <taxon>Notothenioidei</taxon>
        <taxon>Eleginopidae</taxon>
        <taxon>Eleginops</taxon>
    </lineage>
</organism>
<protein>
    <submittedName>
        <fullName evidence="1">Uncharacterized protein</fullName>
    </submittedName>
</protein>
<dbReference type="AlphaFoldDB" id="A0AAN7WWS5"/>
<name>A0AAN7WWS5_ELEMC</name>
<dbReference type="Proteomes" id="UP001346869">
    <property type="component" value="Unassembled WGS sequence"/>
</dbReference>
<gene>
    <name evidence="1" type="ORF">PBY51_014662</name>
</gene>
<keyword evidence="2" id="KW-1185">Reference proteome</keyword>
<proteinExistence type="predicted"/>